<dbReference type="PANTHER" id="PTHR42648">
    <property type="entry name" value="TRANSPOSASE, PUTATIVE-RELATED"/>
    <property type="match status" value="1"/>
</dbReference>
<keyword evidence="7" id="KW-1185">Reference proteome</keyword>
<evidence type="ECO:0000259" key="4">
    <source>
        <dbReference type="Pfam" id="PF07727"/>
    </source>
</evidence>
<dbReference type="AlphaFoldDB" id="A0AAD4UVM9"/>
<dbReference type="GO" id="GO:0016787">
    <property type="term" value="F:hydrolase activity"/>
    <property type="evidence" value="ECO:0007669"/>
    <property type="project" value="UniProtKB-KW"/>
</dbReference>
<dbReference type="EMBL" id="JAJFAZ020000008">
    <property type="protein sequence ID" value="KAI5312926.1"/>
    <property type="molecule type" value="Genomic_DNA"/>
</dbReference>
<dbReference type="Pfam" id="PF07727">
    <property type="entry name" value="RVT_2"/>
    <property type="match status" value="1"/>
</dbReference>
<dbReference type="InterPro" id="IPR039537">
    <property type="entry name" value="Retrotran_Ty1/copia-like"/>
</dbReference>
<evidence type="ECO:0000313" key="7">
    <source>
        <dbReference type="Proteomes" id="UP001054821"/>
    </source>
</evidence>
<feature type="region of interest" description="Disordered" evidence="3">
    <location>
        <begin position="134"/>
        <end position="161"/>
    </location>
</feature>
<protein>
    <recommendedName>
        <fullName evidence="8">Reverse transcriptase Ty1/copia-type domain-containing protein</fullName>
    </recommendedName>
</protein>
<dbReference type="Pfam" id="PF25597">
    <property type="entry name" value="SH3_retrovirus"/>
    <property type="match status" value="1"/>
</dbReference>
<dbReference type="Proteomes" id="UP001054821">
    <property type="component" value="Chromosome 8"/>
</dbReference>
<dbReference type="InterPro" id="IPR057670">
    <property type="entry name" value="SH3_retrovirus"/>
</dbReference>
<evidence type="ECO:0008006" key="8">
    <source>
        <dbReference type="Google" id="ProtNLM"/>
    </source>
</evidence>
<evidence type="ECO:0000256" key="1">
    <source>
        <dbReference type="ARBA" id="ARBA00022723"/>
    </source>
</evidence>
<name>A0AAD4UVM9_PRUDU</name>
<feature type="domain" description="Retroviral polymerase SH3-like" evidence="5">
    <location>
        <begin position="48"/>
        <end position="109"/>
    </location>
</feature>
<keyword evidence="2" id="KW-0378">Hydrolase</keyword>
<feature type="domain" description="Reverse transcriptase Ty1/copia-type" evidence="4">
    <location>
        <begin position="179"/>
        <end position="250"/>
    </location>
</feature>
<dbReference type="GO" id="GO:0046872">
    <property type="term" value="F:metal ion binding"/>
    <property type="evidence" value="ECO:0007669"/>
    <property type="project" value="UniProtKB-KW"/>
</dbReference>
<keyword evidence="1" id="KW-0479">Metal-binding</keyword>
<evidence type="ECO:0000256" key="2">
    <source>
        <dbReference type="ARBA" id="ARBA00022801"/>
    </source>
</evidence>
<evidence type="ECO:0000256" key="3">
    <source>
        <dbReference type="SAM" id="MobiDB-lite"/>
    </source>
</evidence>
<evidence type="ECO:0000313" key="6">
    <source>
        <dbReference type="EMBL" id="KAI5312926.1"/>
    </source>
</evidence>
<organism evidence="6 7">
    <name type="scientific">Prunus dulcis</name>
    <name type="common">Almond</name>
    <name type="synonym">Amygdalus dulcis</name>
    <dbReference type="NCBI Taxonomy" id="3755"/>
    <lineage>
        <taxon>Eukaryota</taxon>
        <taxon>Viridiplantae</taxon>
        <taxon>Streptophyta</taxon>
        <taxon>Embryophyta</taxon>
        <taxon>Tracheophyta</taxon>
        <taxon>Spermatophyta</taxon>
        <taxon>Magnoliopsida</taxon>
        <taxon>eudicotyledons</taxon>
        <taxon>Gunneridae</taxon>
        <taxon>Pentapetalae</taxon>
        <taxon>rosids</taxon>
        <taxon>fabids</taxon>
        <taxon>Rosales</taxon>
        <taxon>Rosaceae</taxon>
        <taxon>Amygdaloideae</taxon>
        <taxon>Amygdaleae</taxon>
        <taxon>Prunus</taxon>
    </lineage>
</organism>
<accession>A0AAD4UVM9</accession>
<evidence type="ECO:0000259" key="5">
    <source>
        <dbReference type="Pfam" id="PF25597"/>
    </source>
</evidence>
<proteinExistence type="predicted"/>
<dbReference type="PANTHER" id="PTHR42648:SF22">
    <property type="entry name" value="REVERSE TRANSCRIPTASE TY1_COPIA-TYPE DOMAIN-CONTAINING PROTEIN"/>
    <property type="match status" value="1"/>
</dbReference>
<feature type="compositionally biased region" description="Basic and acidic residues" evidence="3">
    <location>
        <begin position="143"/>
        <end position="161"/>
    </location>
</feature>
<gene>
    <name evidence="6" type="ORF">L3X38_042100</name>
</gene>
<dbReference type="InterPro" id="IPR013103">
    <property type="entry name" value="RVT_2"/>
</dbReference>
<sequence length="250" mass="27699">MGHSVLAATYLINSTPSQVLDFKTPLDVLCAYTSSVSVSKLPPKVFGCVAYVHVYSYQGSKLDPCALCCVFIGYSTTQKGYKCYHPPTQKVHFTLDVTFHEEAPYYVSPSSPIQGEKGSKLESIGLQDLELRDMGEDDTNDDLGEKTTGRPVDSDRSHKSGAEEEALCLEMTGRPDGHDRWVFTLKHKADGSIDRYNARLVAKGYTQTYGVDYLETFAPVAKLNIVRVLLSLAANHDWPSLQFDVKNAFL</sequence>
<reference evidence="6 7" key="1">
    <citation type="journal article" date="2022" name="G3 (Bethesda)">
        <title>Whole-genome sequence and methylome profiling of the almond [Prunus dulcis (Mill.) D.A. Webb] cultivar 'Nonpareil'.</title>
        <authorList>
            <person name="D'Amico-Willman K.M."/>
            <person name="Ouma W.Z."/>
            <person name="Meulia T."/>
            <person name="Sideli G.M."/>
            <person name="Gradziel T.M."/>
            <person name="Fresnedo-Ramirez J."/>
        </authorList>
    </citation>
    <scope>NUCLEOTIDE SEQUENCE [LARGE SCALE GENOMIC DNA]</scope>
    <source>
        <strain evidence="6">Clone GOH B32 T37-40</strain>
    </source>
</reference>
<comment type="caution">
    <text evidence="6">The sequence shown here is derived from an EMBL/GenBank/DDBJ whole genome shotgun (WGS) entry which is preliminary data.</text>
</comment>